<comment type="subcellular location">
    <subcellularLocation>
        <location evidence="1">Membrane</location>
        <topology evidence="1">Multi-pass membrane protein</topology>
    </subcellularLocation>
</comment>
<keyword evidence="3 7" id="KW-1133">Transmembrane helix</keyword>
<dbReference type="AlphaFoldDB" id="A0A167XLT4"/>
<feature type="transmembrane region" description="Helical" evidence="7">
    <location>
        <begin position="254"/>
        <end position="276"/>
    </location>
</feature>
<feature type="compositionally biased region" description="Polar residues" evidence="6">
    <location>
        <begin position="373"/>
        <end position="386"/>
    </location>
</feature>
<evidence type="ECO:0000256" key="7">
    <source>
        <dbReference type="SAM" id="Phobius"/>
    </source>
</evidence>
<keyword evidence="10" id="KW-1185">Reference proteome</keyword>
<dbReference type="Pfam" id="PF20684">
    <property type="entry name" value="Fung_rhodopsin"/>
    <property type="match status" value="1"/>
</dbReference>
<evidence type="ECO:0000313" key="9">
    <source>
        <dbReference type="EMBL" id="KZZ90244.1"/>
    </source>
</evidence>
<sequence length="418" mass="47493">MSNLAVESWSWYGLTWLVVVTRMASQILLRGSIKKLKLDDFLMVLIMVRPVFVTFAMRRRCDANGIFLISLGAADRHDPSRPTTLTPEDVRLRVFGSKMVLLAEQMQCITIWLTKACLLLMYHRLTYENFPPMSLKSNLVVKLVAAYAGFGFVIMEILYLGVWCRPFNQYWAVPPNSTQCSAATNHLITNAVLNISSDVMIILIPMPVFLQSKLALKKKFILMGVFALGGFTILSSILNKFYSFNEPFGSQWTFWYIRESSTAIIVTNLPLTWTVFRRLFNLRSFNNSEYSSKSRSRHPGSTMRSHGQTHDRTFNRDYIRQRDADDPLADSQEEINKGYGISLKIYQRHDVQISSEPAPAREGHHHHHHHQPSNESLPDGLTTTIQGGLPQSFLHDPDIGEELPPERTCPTVKAASGV</sequence>
<gene>
    <name evidence="9" type="ORF">AAL_07345</name>
</gene>
<dbReference type="Proteomes" id="UP000078544">
    <property type="component" value="Unassembled WGS sequence"/>
</dbReference>
<dbReference type="GO" id="GO:0016020">
    <property type="term" value="C:membrane"/>
    <property type="evidence" value="ECO:0007669"/>
    <property type="project" value="UniProtKB-SubCell"/>
</dbReference>
<evidence type="ECO:0000256" key="5">
    <source>
        <dbReference type="ARBA" id="ARBA00038359"/>
    </source>
</evidence>
<dbReference type="InterPro" id="IPR052337">
    <property type="entry name" value="SAT4-like"/>
</dbReference>
<organism evidence="9 10">
    <name type="scientific">Moelleriella libera RCEF 2490</name>
    <dbReference type="NCBI Taxonomy" id="1081109"/>
    <lineage>
        <taxon>Eukaryota</taxon>
        <taxon>Fungi</taxon>
        <taxon>Dikarya</taxon>
        <taxon>Ascomycota</taxon>
        <taxon>Pezizomycotina</taxon>
        <taxon>Sordariomycetes</taxon>
        <taxon>Hypocreomycetidae</taxon>
        <taxon>Hypocreales</taxon>
        <taxon>Clavicipitaceae</taxon>
        <taxon>Moelleriella</taxon>
    </lineage>
</organism>
<dbReference type="OrthoDB" id="3903189at2759"/>
<evidence type="ECO:0000259" key="8">
    <source>
        <dbReference type="Pfam" id="PF20684"/>
    </source>
</evidence>
<feature type="region of interest" description="Disordered" evidence="6">
    <location>
        <begin position="357"/>
        <end position="418"/>
    </location>
</feature>
<keyword evidence="4 7" id="KW-0472">Membrane</keyword>
<accession>A0A167XLT4</accession>
<comment type="caution">
    <text evidence="9">The sequence shown here is derived from an EMBL/GenBank/DDBJ whole genome shotgun (WGS) entry which is preliminary data.</text>
</comment>
<feature type="region of interest" description="Disordered" evidence="6">
    <location>
        <begin position="289"/>
        <end position="318"/>
    </location>
</feature>
<keyword evidence="2 7" id="KW-0812">Transmembrane</keyword>
<feature type="transmembrane region" description="Helical" evidence="7">
    <location>
        <begin position="12"/>
        <end position="29"/>
    </location>
</feature>
<feature type="transmembrane region" description="Helical" evidence="7">
    <location>
        <begin position="191"/>
        <end position="210"/>
    </location>
</feature>
<dbReference type="PANTHER" id="PTHR33048">
    <property type="entry name" value="PTH11-LIKE INTEGRAL MEMBRANE PROTEIN (AFU_ORTHOLOGUE AFUA_5G11245)"/>
    <property type="match status" value="1"/>
</dbReference>
<reference evidence="9 10" key="1">
    <citation type="journal article" date="2016" name="Genome Biol. Evol.">
        <title>Divergent and convergent evolution of fungal pathogenicity.</title>
        <authorList>
            <person name="Shang Y."/>
            <person name="Xiao G."/>
            <person name="Zheng P."/>
            <person name="Cen K."/>
            <person name="Zhan S."/>
            <person name="Wang C."/>
        </authorList>
    </citation>
    <scope>NUCLEOTIDE SEQUENCE [LARGE SCALE GENOMIC DNA]</scope>
    <source>
        <strain evidence="9 10">RCEF 2490</strain>
    </source>
</reference>
<evidence type="ECO:0000256" key="1">
    <source>
        <dbReference type="ARBA" id="ARBA00004141"/>
    </source>
</evidence>
<evidence type="ECO:0000256" key="3">
    <source>
        <dbReference type="ARBA" id="ARBA00022989"/>
    </source>
</evidence>
<dbReference type="STRING" id="1081109.A0A167XLT4"/>
<evidence type="ECO:0000313" key="10">
    <source>
        <dbReference type="Proteomes" id="UP000078544"/>
    </source>
</evidence>
<feature type="compositionally biased region" description="Basic and acidic residues" evidence="6">
    <location>
        <begin position="308"/>
        <end position="318"/>
    </location>
</feature>
<proteinExistence type="inferred from homology"/>
<evidence type="ECO:0000256" key="6">
    <source>
        <dbReference type="SAM" id="MobiDB-lite"/>
    </source>
</evidence>
<protein>
    <submittedName>
        <fullName evidence="9">UbiD family decarboxylase</fullName>
    </submittedName>
</protein>
<comment type="similarity">
    <text evidence="5">Belongs to the SAT4 family.</text>
</comment>
<feature type="domain" description="Rhodopsin" evidence="8">
    <location>
        <begin position="23"/>
        <end position="278"/>
    </location>
</feature>
<evidence type="ECO:0000256" key="2">
    <source>
        <dbReference type="ARBA" id="ARBA00022692"/>
    </source>
</evidence>
<dbReference type="PANTHER" id="PTHR33048:SF149">
    <property type="entry name" value="UBID FAMILY DECARBOXYLASE"/>
    <property type="match status" value="1"/>
</dbReference>
<dbReference type="EMBL" id="AZGY01000022">
    <property type="protein sequence ID" value="KZZ90244.1"/>
    <property type="molecule type" value="Genomic_DNA"/>
</dbReference>
<name>A0A167XLT4_9HYPO</name>
<feature type="transmembrane region" description="Helical" evidence="7">
    <location>
        <begin position="222"/>
        <end position="242"/>
    </location>
</feature>
<evidence type="ECO:0000256" key="4">
    <source>
        <dbReference type="ARBA" id="ARBA00023136"/>
    </source>
</evidence>
<feature type="transmembrane region" description="Helical" evidence="7">
    <location>
        <begin position="109"/>
        <end position="127"/>
    </location>
</feature>
<feature type="transmembrane region" description="Helical" evidence="7">
    <location>
        <begin position="139"/>
        <end position="162"/>
    </location>
</feature>
<dbReference type="InterPro" id="IPR049326">
    <property type="entry name" value="Rhodopsin_dom_fungi"/>
</dbReference>